<evidence type="ECO:0000256" key="5">
    <source>
        <dbReference type="PIRSR" id="PIRSR016020-1"/>
    </source>
</evidence>
<evidence type="ECO:0000256" key="4">
    <source>
        <dbReference type="PIRNR" id="PIRNR016020"/>
    </source>
</evidence>
<evidence type="ECO:0000256" key="1">
    <source>
        <dbReference type="ARBA" id="ARBA00001096"/>
    </source>
</evidence>
<proteinExistence type="inferred from homology"/>
<dbReference type="KEGG" id="sbal:HUE88_13590"/>
<feature type="binding site" evidence="6">
    <location>
        <position position="88"/>
    </location>
    <ligand>
        <name>substrate</name>
    </ligand>
</feature>
<feature type="active site" evidence="5">
    <location>
        <position position="258"/>
    </location>
</feature>
<dbReference type="InterPro" id="IPR014718">
    <property type="entry name" value="GH-type_carb-bd"/>
</dbReference>
<dbReference type="RefSeq" id="WP_194369828.1">
    <property type="nucleotide sequence ID" value="NZ_CP054492.1"/>
</dbReference>
<dbReference type="CDD" id="cd09020">
    <property type="entry name" value="D-hex-6-P-epi_like"/>
    <property type="match status" value="1"/>
</dbReference>
<dbReference type="AlphaFoldDB" id="A0A7S7RN61"/>
<organism evidence="7 8">
    <name type="scientific">Candidatus Sulfurimonas baltica</name>
    <dbReference type="NCBI Taxonomy" id="2740404"/>
    <lineage>
        <taxon>Bacteria</taxon>
        <taxon>Pseudomonadati</taxon>
        <taxon>Campylobacterota</taxon>
        <taxon>Epsilonproteobacteria</taxon>
        <taxon>Campylobacterales</taxon>
        <taxon>Sulfurimonadaceae</taxon>
        <taxon>Sulfurimonas</taxon>
    </lineage>
</organism>
<evidence type="ECO:0000256" key="6">
    <source>
        <dbReference type="PIRSR" id="PIRSR016020-2"/>
    </source>
</evidence>
<reference evidence="7 8" key="1">
    <citation type="submission" date="2020-05" db="EMBL/GenBank/DDBJ databases">
        <title>Sulfurimonas marisnigri, sp. nov., and Sulfurimonas baltica, sp. nov., manganese oxide reducing chemolithoautotrophs of the class Epsilonproteobacteria isolated from the pelagic redoxclines of the Black and Baltic Seas and emended description of the genus Sulfurimonas.</title>
        <authorList>
            <person name="Henkel J.V."/>
            <person name="Laudan C."/>
            <person name="Werner J."/>
            <person name="Neu T."/>
            <person name="Plewe S."/>
            <person name="Sproer C."/>
            <person name="Bunk B."/>
            <person name="Schulz-Vogt H.N."/>
        </authorList>
    </citation>
    <scope>NUCLEOTIDE SEQUENCE [LARGE SCALE GENOMIC DNA]</scope>
    <source>
        <strain evidence="7 8">GD2</strain>
    </source>
</reference>
<name>A0A7S7RN61_9BACT</name>
<evidence type="ECO:0000313" key="8">
    <source>
        <dbReference type="Proteomes" id="UP000593994"/>
    </source>
</evidence>
<dbReference type="InterPro" id="IPR011013">
    <property type="entry name" value="Gal_mutarotase_sf_dom"/>
</dbReference>
<dbReference type="Gene3D" id="2.70.98.10">
    <property type="match status" value="1"/>
</dbReference>
<feature type="binding site" evidence="6">
    <location>
        <position position="63"/>
    </location>
    <ligand>
        <name>substrate</name>
    </ligand>
</feature>
<accession>A0A7S7RN61</accession>
<keyword evidence="3 4" id="KW-0413">Isomerase</keyword>
<evidence type="ECO:0000313" key="7">
    <source>
        <dbReference type="EMBL" id="QOY52093.1"/>
    </source>
</evidence>
<gene>
    <name evidence="7" type="ORF">HUE88_13590</name>
</gene>
<dbReference type="Proteomes" id="UP000593994">
    <property type="component" value="Chromosome"/>
</dbReference>
<evidence type="ECO:0000256" key="3">
    <source>
        <dbReference type="ARBA" id="ARBA00023235"/>
    </source>
</evidence>
<comment type="catalytic activity">
    <reaction evidence="1">
        <text>alpha-D-glucose 6-phosphate = beta-D-glucose 6-phosphate</text>
        <dbReference type="Rhea" id="RHEA:16249"/>
        <dbReference type="ChEBI" id="CHEBI:58225"/>
        <dbReference type="ChEBI" id="CHEBI:58247"/>
        <dbReference type="EC" id="5.1.3.15"/>
    </reaction>
</comment>
<feature type="binding site" evidence="6">
    <location>
        <position position="83"/>
    </location>
    <ligand>
        <name>substrate</name>
    </ligand>
</feature>
<sequence>MENALIEYKKLSNGFEYIEIENSSAVAKIALQGAHIFHYEQNSKEPLLWLSDTSDFEMAKSIRGGVPICWPWFGLNKDKSLPQHGFARTALWKLTNTNEADANTTEITFKLQYTKESLKLWPYKFELELHVRISDRLVMELKTTNIDDKPFEITQALHTYFRVSDILHVAIEGLDKKPYLDALTYKREIQNADITFNQEVDRVYQEVSDEVILKDTNRTLHVENEGSSSIVVWNPWIDKCKRMSAMNDDAYKNMVCIESANAFEDARVIKPNKSHTLKATLY</sequence>
<dbReference type="PANTHER" id="PTHR11122:SF13">
    <property type="entry name" value="GLUCOSE-6-PHOSPHATE 1-EPIMERASE"/>
    <property type="match status" value="1"/>
</dbReference>
<dbReference type="Pfam" id="PF01263">
    <property type="entry name" value="Aldose_epim"/>
    <property type="match status" value="1"/>
</dbReference>
<protein>
    <recommendedName>
        <fullName evidence="4">Putative glucose-6-phosphate 1-epimerase</fullName>
        <ecNumber evidence="4">5.1.3.15</ecNumber>
    </recommendedName>
</protein>
<dbReference type="EMBL" id="CP054492">
    <property type="protein sequence ID" value="QOY52093.1"/>
    <property type="molecule type" value="Genomic_DNA"/>
</dbReference>
<dbReference type="PIRSF" id="PIRSF016020">
    <property type="entry name" value="PHexose_mutarotase"/>
    <property type="match status" value="1"/>
</dbReference>
<dbReference type="GO" id="GO:0047938">
    <property type="term" value="F:glucose-6-phosphate 1-epimerase activity"/>
    <property type="evidence" value="ECO:0007669"/>
    <property type="project" value="UniProtKB-UniRule"/>
</dbReference>
<dbReference type="EC" id="5.1.3.15" evidence="4"/>
<dbReference type="GO" id="GO:0005975">
    <property type="term" value="P:carbohydrate metabolic process"/>
    <property type="evidence" value="ECO:0007669"/>
    <property type="project" value="InterPro"/>
</dbReference>
<dbReference type="SUPFAM" id="SSF74650">
    <property type="entry name" value="Galactose mutarotase-like"/>
    <property type="match status" value="1"/>
</dbReference>
<dbReference type="InterPro" id="IPR008183">
    <property type="entry name" value="Aldose_1/G6P_1-epimerase"/>
</dbReference>
<keyword evidence="8" id="KW-1185">Reference proteome</keyword>
<dbReference type="PANTHER" id="PTHR11122">
    <property type="entry name" value="APOSPORY-ASSOCIATED PROTEIN C-RELATED"/>
    <property type="match status" value="1"/>
</dbReference>
<feature type="active site" evidence="5">
    <location>
        <position position="158"/>
    </location>
</feature>
<evidence type="ECO:0000256" key="2">
    <source>
        <dbReference type="ARBA" id="ARBA00005866"/>
    </source>
</evidence>
<comment type="similarity">
    <text evidence="2 4">Belongs to the glucose-6-phosphate 1-epimerase family.</text>
</comment>
<dbReference type="GO" id="GO:0030246">
    <property type="term" value="F:carbohydrate binding"/>
    <property type="evidence" value="ECO:0007669"/>
    <property type="project" value="UniProtKB-UniRule"/>
</dbReference>
<dbReference type="InterPro" id="IPR025532">
    <property type="entry name" value="G6P_1-epimerase"/>
</dbReference>